<accession>A0A5P1EPZ5</accession>
<evidence type="ECO:0000259" key="4">
    <source>
        <dbReference type="PROSITE" id="PS50943"/>
    </source>
</evidence>
<keyword evidence="2" id="KW-0238">DNA-binding</keyword>
<dbReference type="InterPro" id="IPR013729">
    <property type="entry name" value="MBF1_N"/>
</dbReference>
<dbReference type="Proteomes" id="UP000243459">
    <property type="component" value="Chromosome 6"/>
</dbReference>
<dbReference type="GO" id="GO:0003677">
    <property type="term" value="F:DNA binding"/>
    <property type="evidence" value="ECO:0007669"/>
    <property type="project" value="UniProtKB-KW"/>
</dbReference>
<dbReference type="SUPFAM" id="SSF47413">
    <property type="entry name" value="lambda repressor-like DNA-binding domains"/>
    <property type="match status" value="1"/>
</dbReference>
<dbReference type="EMBL" id="CM007386">
    <property type="protein sequence ID" value="ONK66869.1"/>
    <property type="molecule type" value="Genomic_DNA"/>
</dbReference>
<dbReference type="GO" id="GO:0003713">
    <property type="term" value="F:transcription coactivator activity"/>
    <property type="evidence" value="ECO:0007669"/>
    <property type="project" value="UniProtKB-ARBA"/>
</dbReference>
<dbReference type="Gene3D" id="1.10.260.40">
    <property type="entry name" value="lambda repressor-like DNA-binding domains"/>
    <property type="match status" value="1"/>
</dbReference>
<dbReference type="GO" id="GO:0005730">
    <property type="term" value="C:nucleolus"/>
    <property type="evidence" value="ECO:0007669"/>
    <property type="project" value="UniProtKB-ARBA"/>
</dbReference>
<feature type="domain" description="HTH cro/C1-type" evidence="4">
    <location>
        <begin position="466"/>
        <end position="520"/>
    </location>
</feature>
<feature type="region of interest" description="Disordered" evidence="3">
    <location>
        <begin position="406"/>
        <end position="444"/>
    </location>
</feature>
<dbReference type="AlphaFoldDB" id="A0A5P1EPZ5"/>
<dbReference type="Gramene" id="ONK66869">
    <property type="protein sequence ID" value="ONK66869"/>
    <property type="gene ID" value="A4U43_C06F12870"/>
</dbReference>
<evidence type="ECO:0000256" key="1">
    <source>
        <dbReference type="ARBA" id="ARBA00009802"/>
    </source>
</evidence>
<dbReference type="InterPro" id="IPR001387">
    <property type="entry name" value="Cro/C1-type_HTH"/>
</dbReference>
<reference evidence="6" key="1">
    <citation type="journal article" date="2017" name="Nat. Commun.">
        <title>The asparagus genome sheds light on the origin and evolution of a young Y chromosome.</title>
        <authorList>
            <person name="Harkess A."/>
            <person name="Zhou J."/>
            <person name="Xu C."/>
            <person name="Bowers J.E."/>
            <person name="Van der Hulst R."/>
            <person name="Ayyampalayam S."/>
            <person name="Mercati F."/>
            <person name="Riccardi P."/>
            <person name="McKain M.R."/>
            <person name="Kakrana A."/>
            <person name="Tang H."/>
            <person name="Ray J."/>
            <person name="Groenendijk J."/>
            <person name="Arikit S."/>
            <person name="Mathioni S.M."/>
            <person name="Nakano M."/>
            <person name="Shan H."/>
            <person name="Telgmann-Rauber A."/>
            <person name="Kanno A."/>
            <person name="Yue Z."/>
            <person name="Chen H."/>
            <person name="Li W."/>
            <person name="Chen Y."/>
            <person name="Xu X."/>
            <person name="Zhang Y."/>
            <person name="Luo S."/>
            <person name="Chen H."/>
            <person name="Gao J."/>
            <person name="Mao Z."/>
            <person name="Pires J.C."/>
            <person name="Luo M."/>
            <person name="Kudrna D."/>
            <person name="Wing R.A."/>
            <person name="Meyers B.C."/>
            <person name="Yi K."/>
            <person name="Kong H."/>
            <person name="Lavrijsen P."/>
            <person name="Sunseri F."/>
            <person name="Falavigna A."/>
            <person name="Ye Y."/>
            <person name="Leebens-Mack J.H."/>
            <person name="Chen G."/>
        </authorList>
    </citation>
    <scope>NUCLEOTIDE SEQUENCE [LARGE SCALE GENOMIC DNA]</scope>
    <source>
        <strain evidence="6">cv. DH0086</strain>
    </source>
</reference>
<dbReference type="InterPro" id="IPR010982">
    <property type="entry name" value="Lambda_DNA-bd_dom_sf"/>
</dbReference>
<dbReference type="Pfam" id="PF08523">
    <property type="entry name" value="MBF1"/>
    <property type="match status" value="1"/>
</dbReference>
<name>A0A5P1EPZ5_ASPOF</name>
<dbReference type="PROSITE" id="PS50943">
    <property type="entry name" value="HTH_CROC1"/>
    <property type="match status" value="1"/>
</dbReference>
<dbReference type="CDD" id="cd00093">
    <property type="entry name" value="HTH_XRE"/>
    <property type="match status" value="1"/>
</dbReference>
<gene>
    <name evidence="5" type="ORF">A4U43_C06F12870</name>
</gene>
<dbReference type="PANTHER" id="PTHR34546">
    <property type="entry name" value="OS06G0153600 PROTEIN"/>
    <property type="match status" value="1"/>
</dbReference>
<sequence length="521" mass="58675">MLNFGLAFLTIRRGEFKALEFFVGVFDKDDKLREYYAKHYEKGDFFCLVCEGIRVKLGRRYVDCVGLVQHSIAITKTKRRGAHRGFGRAVCRVLGWDIKRLPNIILDHSEPMVDSLVKEGKMQNDVRKDDADEVLTDCIKEKRIETLDEEDVNNEKVDIPTHLEVSKEERKGKETNLPAAEIVLRPCNPNQGQTPDATGLERNTPLQKQTPLAEEQAKVNAAAVQQKVLKACQNFLAKSDASSSSEDEDDDKNEVEKRESVALKFYSGLFSMNPELKNYYEKNHVKGEFFCLVCAAIGKRTWKRFGDCNGLVQHSLSIANTKRKWAHRAFGKAICQVLGYDVNENLTVIIAPKESQAQPLEKPANTGYAYLMICIEYIWIGICSDGNQDWAPVVVRKKAPNAAAKKDEKAVNAARRSGADIETVKKSTAGTNKAASSSTSLNTRKLDEETENLAHERVPSELKKNIMQARMNKKYTQAQLAQLINEKPQIIQEYESGKAIPNQQIIVKLERVLGVKLRGKK</sequence>
<protein>
    <recommendedName>
        <fullName evidence="4">HTH cro/C1-type domain-containing protein</fullName>
    </recommendedName>
</protein>
<evidence type="ECO:0000256" key="2">
    <source>
        <dbReference type="ARBA" id="ARBA00023125"/>
    </source>
</evidence>
<dbReference type="Pfam" id="PF01381">
    <property type="entry name" value="HTH_3"/>
    <property type="match status" value="1"/>
</dbReference>
<dbReference type="PANTHER" id="PTHR34546:SF3">
    <property type="entry name" value="OS06G0153600 PROTEIN"/>
    <property type="match status" value="1"/>
</dbReference>
<dbReference type="SMART" id="SM00530">
    <property type="entry name" value="HTH_XRE"/>
    <property type="match status" value="1"/>
</dbReference>
<proteinExistence type="inferred from homology"/>
<organism evidence="5 6">
    <name type="scientific">Asparagus officinalis</name>
    <name type="common">Garden asparagus</name>
    <dbReference type="NCBI Taxonomy" id="4686"/>
    <lineage>
        <taxon>Eukaryota</taxon>
        <taxon>Viridiplantae</taxon>
        <taxon>Streptophyta</taxon>
        <taxon>Embryophyta</taxon>
        <taxon>Tracheophyta</taxon>
        <taxon>Spermatophyta</taxon>
        <taxon>Magnoliopsida</taxon>
        <taxon>Liliopsida</taxon>
        <taxon>Asparagales</taxon>
        <taxon>Asparagaceae</taxon>
        <taxon>Asparagoideae</taxon>
        <taxon>Asparagus</taxon>
    </lineage>
</organism>
<evidence type="ECO:0000313" key="5">
    <source>
        <dbReference type="EMBL" id="ONK66869.1"/>
    </source>
</evidence>
<comment type="similarity">
    <text evidence="1">Belongs to the MBF1 family.</text>
</comment>
<evidence type="ECO:0000313" key="6">
    <source>
        <dbReference type="Proteomes" id="UP000243459"/>
    </source>
</evidence>
<evidence type="ECO:0000256" key="3">
    <source>
        <dbReference type="SAM" id="MobiDB-lite"/>
    </source>
</evidence>
<dbReference type="FunFam" id="1.10.260.40:FF:000018">
    <property type="entry name" value="Multiprotein bridging factor 1"/>
    <property type="match status" value="1"/>
</dbReference>
<feature type="compositionally biased region" description="Polar residues" evidence="3">
    <location>
        <begin position="426"/>
        <end position="443"/>
    </location>
</feature>
<feature type="region of interest" description="Disordered" evidence="3">
    <location>
        <begin position="185"/>
        <end position="204"/>
    </location>
</feature>
<keyword evidence="6" id="KW-1185">Reference proteome</keyword>